<dbReference type="Proteomes" id="UP000295788">
    <property type="component" value="Unassembled WGS sequence"/>
</dbReference>
<proteinExistence type="predicted"/>
<protein>
    <recommendedName>
        <fullName evidence="3">DUF1284 domain-containing protein</fullName>
    </recommendedName>
</protein>
<evidence type="ECO:0000313" key="2">
    <source>
        <dbReference type="Proteomes" id="UP000295788"/>
    </source>
</evidence>
<evidence type="ECO:0000313" key="1">
    <source>
        <dbReference type="EMBL" id="TCS82542.1"/>
    </source>
</evidence>
<dbReference type="OrthoDB" id="121064at2"/>
<comment type="caution">
    <text evidence="1">The sequence shown here is derived from an EMBL/GenBank/DDBJ whole genome shotgun (WGS) entry which is preliminary data.</text>
</comment>
<gene>
    <name evidence="1" type="ORF">EDD72_10831</name>
</gene>
<sequence length="145" mass="16707">MIRIRGHHLLCIHGFQGMGYSESFVKEMEKITTILRDDLTNPELLIQVVNQLDDVCQGCPHNGKDKCNADENSNQHVMEMDQRVIKKLGIEANSVYTKKELLLRTQERVEASDLDVICEGCSWLTYGVCKEGIERLKRRELIFKL</sequence>
<name>A0A4V2USS2_9BACI</name>
<keyword evidence="2" id="KW-1185">Reference proteome</keyword>
<accession>A0A4V2USS2</accession>
<dbReference type="EMBL" id="SMAB01000008">
    <property type="protein sequence ID" value="TCS82542.1"/>
    <property type="molecule type" value="Genomic_DNA"/>
</dbReference>
<dbReference type="InterPro" id="IPR009702">
    <property type="entry name" value="DUF1284"/>
</dbReference>
<organism evidence="1 2">
    <name type="scientific">Tepidibacillus fermentans</name>
    <dbReference type="NCBI Taxonomy" id="1281767"/>
    <lineage>
        <taxon>Bacteria</taxon>
        <taxon>Bacillati</taxon>
        <taxon>Bacillota</taxon>
        <taxon>Bacilli</taxon>
        <taxon>Bacillales</taxon>
        <taxon>Bacillaceae</taxon>
        <taxon>Tepidibacillus</taxon>
    </lineage>
</organism>
<dbReference type="RefSeq" id="WP_132768586.1">
    <property type="nucleotide sequence ID" value="NZ_SMAB01000008.1"/>
</dbReference>
<dbReference type="Pfam" id="PF06935">
    <property type="entry name" value="DUF1284"/>
    <property type="match status" value="1"/>
</dbReference>
<dbReference type="AlphaFoldDB" id="A0A4V2USS2"/>
<reference evidence="1 2" key="1">
    <citation type="submission" date="2019-03" db="EMBL/GenBank/DDBJ databases">
        <title>Genomic Encyclopedia of Type Strains, Phase IV (KMG-IV): sequencing the most valuable type-strain genomes for metagenomic binning, comparative biology and taxonomic classification.</title>
        <authorList>
            <person name="Goeker M."/>
        </authorList>
    </citation>
    <scope>NUCLEOTIDE SEQUENCE [LARGE SCALE GENOMIC DNA]</scope>
    <source>
        <strain evidence="1 2">DSM 23802</strain>
    </source>
</reference>
<evidence type="ECO:0008006" key="3">
    <source>
        <dbReference type="Google" id="ProtNLM"/>
    </source>
</evidence>